<dbReference type="AlphaFoldDB" id="A0A6A4THY6"/>
<evidence type="ECO:0000256" key="1">
    <source>
        <dbReference type="SAM" id="MobiDB-lite"/>
    </source>
</evidence>
<comment type="caution">
    <text evidence="2">The sequence shown here is derived from an EMBL/GenBank/DDBJ whole genome shotgun (WGS) entry which is preliminary data.</text>
</comment>
<sequence length="119" mass="13117">MVVEQKDIAALVQDAQGPRLRAESLRKDSNVNKRDSEIETPTWNPLSRVMNKSRSSTVEASGAVDMSPYPPMKPSSDVVRAAAAVGSSSYCKLLDGAQDHLRKRDQSLRLFGEEEEVEV</sequence>
<evidence type="ECO:0000313" key="2">
    <source>
        <dbReference type="EMBL" id="KAF0044855.1"/>
    </source>
</evidence>
<dbReference type="Proteomes" id="UP000438429">
    <property type="component" value="Unassembled WGS sequence"/>
</dbReference>
<feature type="region of interest" description="Disordered" evidence="1">
    <location>
        <begin position="51"/>
        <end position="75"/>
    </location>
</feature>
<proteinExistence type="predicted"/>
<name>A0A6A4THY6_SCOMX</name>
<accession>A0A6A4THY6</accession>
<organism evidence="2 3">
    <name type="scientific">Scophthalmus maximus</name>
    <name type="common">Turbot</name>
    <name type="synonym">Psetta maxima</name>
    <dbReference type="NCBI Taxonomy" id="52904"/>
    <lineage>
        <taxon>Eukaryota</taxon>
        <taxon>Metazoa</taxon>
        <taxon>Chordata</taxon>
        <taxon>Craniata</taxon>
        <taxon>Vertebrata</taxon>
        <taxon>Euteleostomi</taxon>
        <taxon>Actinopterygii</taxon>
        <taxon>Neopterygii</taxon>
        <taxon>Teleostei</taxon>
        <taxon>Neoteleostei</taxon>
        <taxon>Acanthomorphata</taxon>
        <taxon>Carangaria</taxon>
        <taxon>Pleuronectiformes</taxon>
        <taxon>Pleuronectoidei</taxon>
        <taxon>Scophthalmidae</taxon>
        <taxon>Scophthalmus</taxon>
    </lineage>
</organism>
<gene>
    <name evidence="2" type="ORF">F2P81_001384</name>
</gene>
<protein>
    <submittedName>
        <fullName evidence="2">Uncharacterized protein</fullName>
    </submittedName>
</protein>
<evidence type="ECO:0000313" key="3">
    <source>
        <dbReference type="Proteomes" id="UP000438429"/>
    </source>
</evidence>
<reference evidence="2 3" key="1">
    <citation type="submission" date="2019-06" db="EMBL/GenBank/DDBJ databases">
        <title>Draft genomes of female and male turbot (Scophthalmus maximus).</title>
        <authorList>
            <person name="Xu H."/>
            <person name="Xu X.-W."/>
            <person name="Shao C."/>
            <person name="Chen S."/>
        </authorList>
    </citation>
    <scope>NUCLEOTIDE SEQUENCE [LARGE SCALE GENOMIC DNA]</scope>
    <source>
        <strain evidence="2">Ysfricsl-2016a</strain>
        <tissue evidence="2">Blood</tissue>
    </source>
</reference>
<dbReference type="EMBL" id="VEVO01000002">
    <property type="protein sequence ID" value="KAF0044855.1"/>
    <property type="molecule type" value="Genomic_DNA"/>
</dbReference>